<dbReference type="PANTHER" id="PTHR11097:SF8">
    <property type="entry name" value="EXOSOME COMPLEX COMPONENT RRP42"/>
    <property type="match status" value="1"/>
</dbReference>
<keyword evidence="10" id="KW-1185">Reference proteome</keyword>
<evidence type="ECO:0000256" key="6">
    <source>
        <dbReference type="ARBA" id="ARBA00042523"/>
    </source>
</evidence>
<dbReference type="KEGG" id="dpx:DAPPUDRAFT_333937"/>
<dbReference type="InterPro" id="IPR012340">
    <property type="entry name" value="NA-bd_OB-fold"/>
</dbReference>
<dbReference type="PANTHER" id="PTHR11097">
    <property type="entry name" value="EXOSOME COMPLEX EXONUCLEASE RIBOSOMAL RNA PROCESSING PROTEIN"/>
    <property type="match status" value="1"/>
</dbReference>
<dbReference type="GO" id="GO:0003723">
    <property type="term" value="F:RNA binding"/>
    <property type="evidence" value="ECO:0007669"/>
    <property type="project" value="InterPro"/>
</dbReference>
<dbReference type="KEGG" id="dpx:DAPPUDRAFT_317213"/>
<dbReference type="HOGENOM" id="CLU_169384_0_0_1"/>
<dbReference type="InterPro" id="IPR020568">
    <property type="entry name" value="Ribosomal_Su5_D2-typ_SF"/>
</dbReference>
<dbReference type="InterPro" id="IPR027408">
    <property type="entry name" value="PNPase/RNase_PH_dom_sf"/>
</dbReference>
<evidence type="ECO:0000256" key="1">
    <source>
        <dbReference type="ARBA" id="ARBA00004496"/>
    </source>
</evidence>
<dbReference type="Gene3D" id="3.30.230.70">
    <property type="entry name" value="GHMP Kinase, N-terminal domain"/>
    <property type="match status" value="1"/>
</dbReference>
<dbReference type="GO" id="GO:0000178">
    <property type="term" value="C:exosome (RNase complex)"/>
    <property type="evidence" value="ECO:0007669"/>
    <property type="project" value="UniProtKB-KW"/>
</dbReference>
<evidence type="ECO:0000256" key="4">
    <source>
        <dbReference type="ARBA" id="ARBA00022490"/>
    </source>
</evidence>
<evidence type="ECO:0000256" key="3">
    <source>
        <dbReference type="ARBA" id="ARBA00006678"/>
    </source>
</evidence>
<dbReference type="Pfam" id="PF00773">
    <property type="entry name" value="RNB"/>
    <property type="match status" value="1"/>
</dbReference>
<dbReference type="OrthoDB" id="272245at2759"/>
<name>E9GF90_DAPPU</name>
<dbReference type="STRING" id="6669.E9GF90"/>
<evidence type="ECO:0000313" key="10">
    <source>
        <dbReference type="Proteomes" id="UP000000305"/>
    </source>
</evidence>
<gene>
    <name evidence="9" type="ORF">DAPPUDRAFT_317213</name>
    <name evidence="8" type="ORF">DAPPUDRAFT_333937</name>
</gene>
<comment type="subcellular location">
    <subcellularLocation>
        <location evidence="1">Cytoplasm</location>
    </subcellularLocation>
    <subcellularLocation>
        <location evidence="2">Nucleus</location>
        <location evidence="2">Nucleolus</location>
    </subcellularLocation>
</comment>
<evidence type="ECO:0000313" key="9">
    <source>
        <dbReference type="EMBL" id="EFX81597.1"/>
    </source>
</evidence>
<dbReference type="GO" id="GO:0005737">
    <property type="term" value="C:cytoplasm"/>
    <property type="evidence" value="ECO:0007669"/>
    <property type="project" value="UniProtKB-SubCell"/>
</dbReference>
<evidence type="ECO:0000256" key="2">
    <source>
        <dbReference type="ARBA" id="ARBA00004604"/>
    </source>
</evidence>
<keyword evidence="5" id="KW-0271">Exosome</keyword>
<dbReference type="GO" id="GO:0004540">
    <property type="term" value="F:RNA nuclease activity"/>
    <property type="evidence" value="ECO:0007669"/>
    <property type="project" value="InterPro"/>
</dbReference>
<dbReference type="Proteomes" id="UP000000305">
    <property type="component" value="Unassembled WGS sequence"/>
</dbReference>
<dbReference type="SUPFAM" id="SSF50249">
    <property type="entry name" value="Nucleic acid-binding proteins"/>
    <property type="match status" value="1"/>
</dbReference>
<sequence length="104" mass="11227">MQAVYFSSGTVAQVDFYHYGLAAPIYTHFTSPIRRFVRFAGYGLRSDVSNASGSARLRLANSDILVGVKIELASPLHDKPQEGRLEFFVDGSANATPAFQGIGG</sequence>
<dbReference type="AlphaFoldDB" id="E9GF90"/>
<accession>E9GF90</accession>
<feature type="domain" description="RNB" evidence="7">
    <location>
        <begin position="4"/>
        <end position="36"/>
    </location>
</feature>
<dbReference type="EMBL" id="GL732542">
    <property type="protein sequence ID" value="EFX81597.1"/>
    <property type="molecule type" value="Genomic_DNA"/>
</dbReference>
<dbReference type="EMBL" id="GL732800">
    <property type="protein sequence ID" value="EFX64701.1"/>
    <property type="molecule type" value="Genomic_DNA"/>
</dbReference>
<dbReference type="InterPro" id="IPR001900">
    <property type="entry name" value="RNase_II/R"/>
</dbReference>
<keyword evidence="4" id="KW-0963">Cytoplasm</keyword>
<dbReference type="eggNOG" id="KOG2102">
    <property type="taxonomic scope" value="Eukaryota"/>
</dbReference>
<dbReference type="InterPro" id="IPR050590">
    <property type="entry name" value="Exosome_comp_Rrp42_subfam"/>
</dbReference>
<dbReference type="eggNOG" id="KOG1612">
    <property type="taxonomic scope" value="Eukaryota"/>
</dbReference>
<dbReference type="GO" id="GO:0005730">
    <property type="term" value="C:nucleolus"/>
    <property type="evidence" value="ECO:0007669"/>
    <property type="project" value="UniProtKB-SubCell"/>
</dbReference>
<evidence type="ECO:0000313" key="8">
    <source>
        <dbReference type="EMBL" id="EFX64701.1"/>
    </source>
</evidence>
<evidence type="ECO:0000256" key="5">
    <source>
        <dbReference type="ARBA" id="ARBA00022835"/>
    </source>
</evidence>
<proteinExistence type="inferred from homology"/>
<dbReference type="SUPFAM" id="SSF54211">
    <property type="entry name" value="Ribosomal protein S5 domain 2-like"/>
    <property type="match status" value="1"/>
</dbReference>
<organism evidence="9 10">
    <name type="scientific">Daphnia pulex</name>
    <name type="common">Water flea</name>
    <dbReference type="NCBI Taxonomy" id="6669"/>
    <lineage>
        <taxon>Eukaryota</taxon>
        <taxon>Metazoa</taxon>
        <taxon>Ecdysozoa</taxon>
        <taxon>Arthropoda</taxon>
        <taxon>Crustacea</taxon>
        <taxon>Branchiopoda</taxon>
        <taxon>Diplostraca</taxon>
        <taxon>Cladocera</taxon>
        <taxon>Anomopoda</taxon>
        <taxon>Daphniidae</taxon>
        <taxon>Daphnia</taxon>
    </lineage>
</organism>
<reference evidence="9 10" key="1">
    <citation type="journal article" date="2011" name="Science">
        <title>The ecoresponsive genome of Daphnia pulex.</title>
        <authorList>
            <person name="Colbourne J.K."/>
            <person name="Pfrender M.E."/>
            <person name="Gilbert D."/>
            <person name="Thomas W.K."/>
            <person name="Tucker A."/>
            <person name="Oakley T.H."/>
            <person name="Tokishita S."/>
            <person name="Aerts A."/>
            <person name="Arnold G.J."/>
            <person name="Basu M.K."/>
            <person name="Bauer D.J."/>
            <person name="Caceres C.E."/>
            <person name="Carmel L."/>
            <person name="Casola C."/>
            <person name="Choi J.H."/>
            <person name="Detter J.C."/>
            <person name="Dong Q."/>
            <person name="Dusheyko S."/>
            <person name="Eads B.D."/>
            <person name="Frohlich T."/>
            <person name="Geiler-Samerotte K.A."/>
            <person name="Gerlach D."/>
            <person name="Hatcher P."/>
            <person name="Jogdeo S."/>
            <person name="Krijgsveld J."/>
            <person name="Kriventseva E.V."/>
            <person name="Kultz D."/>
            <person name="Laforsch C."/>
            <person name="Lindquist E."/>
            <person name="Lopez J."/>
            <person name="Manak J.R."/>
            <person name="Muller J."/>
            <person name="Pangilinan J."/>
            <person name="Patwardhan R.P."/>
            <person name="Pitluck S."/>
            <person name="Pritham E.J."/>
            <person name="Rechtsteiner A."/>
            <person name="Rho M."/>
            <person name="Rogozin I.B."/>
            <person name="Sakarya O."/>
            <person name="Salamov A."/>
            <person name="Schaack S."/>
            <person name="Shapiro H."/>
            <person name="Shiga Y."/>
            <person name="Skalitzky C."/>
            <person name="Smith Z."/>
            <person name="Souvorov A."/>
            <person name="Sung W."/>
            <person name="Tang Z."/>
            <person name="Tsuchiya D."/>
            <person name="Tu H."/>
            <person name="Vos H."/>
            <person name="Wang M."/>
            <person name="Wolf Y.I."/>
            <person name="Yamagata H."/>
            <person name="Yamada T."/>
            <person name="Ye Y."/>
            <person name="Shaw J.R."/>
            <person name="Andrews J."/>
            <person name="Crease T.J."/>
            <person name="Tang H."/>
            <person name="Lucas S.M."/>
            <person name="Robertson H.M."/>
            <person name="Bork P."/>
            <person name="Koonin E.V."/>
            <person name="Zdobnov E.M."/>
            <person name="Grigoriev I.V."/>
            <person name="Lynch M."/>
            <person name="Boore J.L."/>
        </authorList>
    </citation>
    <scope>NUCLEOTIDE SEQUENCE [LARGE SCALE GENOMIC DNA]</scope>
</reference>
<protein>
    <recommendedName>
        <fullName evidence="6">Ribosomal RNA-processing protein 42</fullName>
    </recommendedName>
</protein>
<comment type="similarity">
    <text evidence="3">Belongs to the RNase PH family.</text>
</comment>
<evidence type="ECO:0000259" key="7">
    <source>
        <dbReference type="Pfam" id="PF00773"/>
    </source>
</evidence>